<dbReference type="GO" id="GO:0043138">
    <property type="term" value="F:3'-5' DNA helicase activity"/>
    <property type="evidence" value="ECO:0007669"/>
    <property type="project" value="TreeGrafter"/>
</dbReference>
<dbReference type="GO" id="GO:0005524">
    <property type="term" value="F:ATP binding"/>
    <property type="evidence" value="ECO:0007669"/>
    <property type="project" value="InterPro"/>
</dbReference>
<comment type="caution">
    <text evidence="2">The sequence shown here is derived from an EMBL/GenBank/DDBJ whole genome shotgun (WGS) entry which is preliminary data.</text>
</comment>
<dbReference type="InterPro" id="IPR027417">
    <property type="entry name" value="P-loop_NTPase"/>
</dbReference>
<keyword evidence="2" id="KW-0547">Nucleotide-binding</keyword>
<dbReference type="GO" id="GO:0000725">
    <property type="term" value="P:recombinational repair"/>
    <property type="evidence" value="ECO:0007669"/>
    <property type="project" value="TreeGrafter"/>
</dbReference>
<keyword evidence="2" id="KW-0347">Helicase</keyword>
<evidence type="ECO:0000256" key="1">
    <source>
        <dbReference type="ARBA" id="ARBA00034923"/>
    </source>
</evidence>
<dbReference type="SUPFAM" id="SSF52540">
    <property type="entry name" value="P-loop containing nucleoside triphosphate hydrolases"/>
    <property type="match status" value="1"/>
</dbReference>
<dbReference type="Pfam" id="PF13245">
    <property type="entry name" value="AAA_19"/>
    <property type="match status" value="1"/>
</dbReference>
<dbReference type="PANTHER" id="PTHR11070:SF2">
    <property type="entry name" value="ATP-DEPENDENT DNA HELICASE SRS2"/>
    <property type="match status" value="1"/>
</dbReference>
<sequence length="401" mass="45710">MNAPLDGAILVTGPPGSGKTVMAYYRCEVLAQRKQSINLLMYNRVLRKYVGESNNKHVDVDTMETWLGNWWRKAFNKGVPRQSNQGGSRYSPIDWDRVLTHALENSSNKGIMEKLKWGHLVIDEGQDFPMELYRVMYSIGMAANPGNEPCITVFADDNQQLNEALNATTWQIRKSLCINKEPKRNLSLTKNYRNTLQIHNFSTYYKIFEAEADPPQKEGELPTARIYKSDSDCMDNVTRLCRLSTGKEIGIIVQTTKRRVKQIYNKISTRLKSSNFKIQAYMSGDRVHSDSALTFDTNDTITIVHTNSAKGLEFDVVFLMDMQDVGVHDDRLEQAAKSVYMLSSRAREQLHLCYLVDEGDELPESIGLLPPFSNNLYKVYPNDYTDKVNKIAGSLELPRHT</sequence>
<keyword evidence="2" id="KW-0067">ATP-binding</keyword>
<keyword evidence="3" id="KW-1185">Reference proteome</keyword>
<accession>A0AAE3HKQ3</accession>
<dbReference type="Gene3D" id="3.40.50.300">
    <property type="entry name" value="P-loop containing nucleotide triphosphate hydrolases"/>
    <property type="match status" value="2"/>
</dbReference>
<dbReference type="Proteomes" id="UP001204445">
    <property type="component" value="Unassembled WGS sequence"/>
</dbReference>
<keyword evidence="2" id="KW-0378">Hydrolase</keyword>
<proteinExistence type="predicted"/>
<dbReference type="GO" id="GO:0003677">
    <property type="term" value="F:DNA binding"/>
    <property type="evidence" value="ECO:0007669"/>
    <property type="project" value="InterPro"/>
</dbReference>
<dbReference type="RefSeq" id="WP_259053603.1">
    <property type="nucleotide sequence ID" value="NZ_JANUCT010000001.1"/>
</dbReference>
<reference evidence="2" key="1">
    <citation type="submission" date="2022-08" db="EMBL/GenBank/DDBJ databases">
        <title>Genomic Encyclopedia of Type Strains, Phase III (KMG-III): the genomes of soil and plant-associated and newly described type strains.</title>
        <authorList>
            <person name="Whitman W."/>
        </authorList>
    </citation>
    <scope>NUCLEOTIDE SEQUENCE</scope>
    <source>
        <strain evidence="2">HMT 1</strain>
    </source>
</reference>
<dbReference type="PANTHER" id="PTHR11070">
    <property type="entry name" value="UVRD / RECB / PCRA DNA HELICASE FAMILY MEMBER"/>
    <property type="match status" value="1"/>
</dbReference>
<name>A0AAE3HKQ3_9GAMM</name>
<evidence type="ECO:0000313" key="3">
    <source>
        <dbReference type="Proteomes" id="UP001204445"/>
    </source>
</evidence>
<dbReference type="EMBL" id="JANUCT010000001">
    <property type="protein sequence ID" value="MCS3902192.1"/>
    <property type="molecule type" value="Genomic_DNA"/>
</dbReference>
<dbReference type="InterPro" id="IPR000212">
    <property type="entry name" value="DNA_helicase_UvrD/REP"/>
</dbReference>
<evidence type="ECO:0000313" key="2">
    <source>
        <dbReference type="EMBL" id="MCS3902192.1"/>
    </source>
</evidence>
<dbReference type="AlphaFoldDB" id="A0AAE3HKQ3"/>
<gene>
    <name evidence="2" type="ORF">J2T55_000184</name>
</gene>
<protein>
    <recommendedName>
        <fullName evidence="1">DNA 3'-5' helicase II</fullName>
    </recommendedName>
</protein>
<organism evidence="2 3">
    <name type="scientific">Methylohalomonas lacus</name>
    <dbReference type="NCBI Taxonomy" id="398773"/>
    <lineage>
        <taxon>Bacteria</taxon>
        <taxon>Pseudomonadati</taxon>
        <taxon>Pseudomonadota</taxon>
        <taxon>Gammaproteobacteria</taxon>
        <taxon>Methylohalomonadales</taxon>
        <taxon>Methylohalomonadaceae</taxon>
        <taxon>Methylohalomonas</taxon>
    </lineage>
</organism>